<evidence type="ECO:0000313" key="2">
    <source>
        <dbReference type="EMBL" id="MDD2108996.1"/>
    </source>
</evidence>
<keyword evidence="1" id="KW-0472">Membrane</keyword>
<comment type="caution">
    <text evidence="2">The sequence shown here is derived from an EMBL/GenBank/DDBJ whole genome shotgun (WGS) entry which is preliminary data.</text>
</comment>
<evidence type="ECO:0000313" key="3">
    <source>
        <dbReference type="Proteomes" id="UP001150678"/>
    </source>
</evidence>
<dbReference type="RefSeq" id="WP_274079602.1">
    <property type="nucleotide sequence ID" value="NZ_JANIAN010000037.1"/>
</dbReference>
<protein>
    <submittedName>
        <fullName evidence="2">Uncharacterized protein</fullName>
    </submittedName>
</protein>
<feature type="transmembrane region" description="Helical" evidence="1">
    <location>
        <begin position="39"/>
        <end position="58"/>
    </location>
</feature>
<keyword evidence="1" id="KW-0812">Transmembrane</keyword>
<dbReference type="Proteomes" id="UP001150678">
    <property type="component" value="Unassembled WGS sequence"/>
</dbReference>
<dbReference type="AlphaFoldDB" id="A0A9X4HTW7"/>
<name>A0A9X4HTW7_9PSED</name>
<reference evidence="2" key="1">
    <citation type="submission" date="2022-07" db="EMBL/GenBank/DDBJ databases">
        <title>Multi-strain Analysis of Pseudomonas putida Reveals Metabolic and Genetic Diversity.</title>
        <authorList>
            <person name="Monk J.M."/>
        </authorList>
    </citation>
    <scope>NUCLEOTIDE SEQUENCE</scope>
    <source>
        <strain evidence="2">17514</strain>
    </source>
</reference>
<organism evidence="2 3">
    <name type="scientific">Pseudomonas asiatica</name>
    <dbReference type="NCBI Taxonomy" id="2219225"/>
    <lineage>
        <taxon>Bacteria</taxon>
        <taxon>Pseudomonadati</taxon>
        <taxon>Pseudomonadota</taxon>
        <taxon>Gammaproteobacteria</taxon>
        <taxon>Pseudomonadales</taxon>
        <taxon>Pseudomonadaceae</taxon>
        <taxon>Pseudomonas</taxon>
    </lineage>
</organism>
<dbReference type="EMBL" id="JANIAN010000037">
    <property type="protein sequence ID" value="MDD2108996.1"/>
    <property type="molecule type" value="Genomic_DNA"/>
</dbReference>
<evidence type="ECO:0000256" key="1">
    <source>
        <dbReference type="SAM" id="Phobius"/>
    </source>
</evidence>
<sequence>MEINWDDSMKITSQQKKLGLPLSGLIASFLLYLEALGTVWAILLVVPMVGFLMAFLIFNGEHLAKRIKSWFERDGW</sequence>
<accession>A0A9X4HTW7</accession>
<gene>
    <name evidence="2" type="ORF">NP533_22690</name>
</gene>
<proteinExistence type="predicted"/>
<keyword evidence="1" id="KW-1133">Transmembrane helix</keyword>